<dbReference type="SUPFAM" id="SSF56801">
    <property type="entry name" value="Acetyl-CoA synthetase-like"/>
    <property type="match status" value="1"/>
</dbReference>
<dbReference type="InterPro" id="IPR036736">
    <property type="entry name" value="ACP-like_sf"/>
</dbReference>
<reference evidence="4 5" key="1">
    <citation type="journal article" date="2019" name="Int. J. Syst. Evol. Microbiol.">
        <title>Capsulimonas corticalis gen. nov., sp. nov., an aerobic capsulated bacterium, of a novel bacterial order, Capsulimonadales ord. nov., of the class Armatimonadia of the phylum Armatimonadetes.</title>
        <authorList>
            <person name="Li J."/>
            <person name="Kudo C."/>
            <person name="Tonouchi A."/>
        </authorList>
    </citation>
    <scope>NUCLEOTIDE SEQUENCE [LARGE SCALE GENOMIC DNA]</scope>
    <source>
        <strain evidence="4 5">AX-7</strain>
    </source>
</reference>
<dbReference type="PROSITE" id="PS00455">
    <property type="entry name" value="AMP_BINDING"/>
    <property type="match status" value="1"/>
</dbReference>
<dbReference type="SUPFAM" id="SSF52777">
    <property type="entry name" value="CoA-dependent acyltransferases"/>
    <property type="match status" value="2"/>
</dbReference>
<dbReference type="InterPro" id="IPR009081">
    <property type="entry name" value="PP-bd_ACP"/>
</dbReference>
<dbReference type="InterPro" id="IPR020845">
    <property type="entry name" value="AMP-binding_CS"/>
</dbReference>
<name>A0A402CVL4_9BACT</name>
<keyword evidence="5" id="KW-1185">Reference proteome</keyword>
<dbReference type="CDD" id="cd19531">
    <property type="entry name" value="LCL_NRPS-like"/>
    <property type="match status" value="1"/>
</dbReference>
<dbReference type="RefSeq" id="WP_119321400.1">
    <property type="nucleotide sequence ID" value="NZ_AP025739.1"/>
</dbReference>
<dbReference type="KEGG" id="ccot:CCAX7_24960"/>
<dbReference type="Pfam" id="PF00668">
    <property type="entry name" value="Condensation"/>
    <property type="match status" value="1"/>
</dbReference>
<evidence type="ECO:0000256" key="1">
    <source>
        <dbReference type="ARBA" id="ARBA00001957"/>
    </source>
</evidence>
<dbReference type="Gene3D" id="3.30.559.10">
    <property type="entry name" value="Chloramphenicol acetyltransferase-like domain"/>
    <property type="match status" value="1"/>
</dbReference>
<dbReference type="PROSITE" id="PS50075">
    <property type="entry name" value="CARRIER"/>
    <property type="match status" value="1"/>
</dbReference>
<dbReference type="Gene3D" id="3.30.300.30">
    <property type="match status" value="1"/>
</dbReference>
<evidence type="ECO:0000313" key="5">
    <source>
        <dbReference type="Proteomes" id="UP000287394"/>
    </source>
</evidence>
<dbReference type="GO" id="GO:0031177">
    <property type="term" value="F:phosphopantetheine binding"/>
    <property type="evidence" value="ECO:0007669"/>
    <property type="project" value="InterPro"/>
</dbReference>
<dbReference type="GO" id="GO:0043041">
    <property type="term" value="P:amino acid activation for nonribosomal peptide biosynthetic process"/>
    <property type="evidence" value="ECO:0007669"/>
    <property type="project" value="TreeGrafter"/>
</dbReference>
<dbReference type="GO" id="GO:0005737">
    <property type="term" value="C:cytoplasm"/>
    <property type="evidence" value="ECO:0007669"/>
    <property type="project" value="TreeGrafter"/>
</dbReference>
<evidence type="ECO:0000256" key="2">
    <source>
        <dbReference type="ARBA" id="ARBA00022450"/>
    </source>
</evidence>
<dbReference type="Gene3D" id="3.40.50.12780">
    <property type="entry name" value="N-terminal domain of ligase-like"/>
    <property type="match status" value="1"/>
</dbReference>
<dbReference type="InterPro" id="IPR042099">
    <property type="entry name" value="ANL_N_sf"/>
</dbReference>
<dbReference type="InterPro" id="IPR045851">
    <property type="entry name" value="AMP-bd_C_sf"/>
</dbReference>
<dbReference type="Pfam" id="PF00501">
    <property type="entry name" value="AMP-binding"/>
    <property type="match status" value="1"/>
</dbReference>
<gene>
    <name evidence="4" type="ORF">CCAX7_24960</name>
</gene>
<accession>A0A402CVL4</accession>
<dbReference type="GO" id="GO:0008610">
    <property type="term" value="P:lipid biosynthetic process"/>
    <property type="evidence" value="ECO:0007669"/>
    <property type="project" value="UniProtKB-ARBA"/>
</dbReference>
<dbReference type="Gene3D" id="1.10.1200.10">
    <property type="entry name" value="ACP-like"/>
    <property type="match status" value="1"/>
</dbReference>
<comment type="cofactor">
    <cofactor evidence="1">
        <name>pantetheine 4'-phosphate</name>
        <dbReference type="ChEBI" id="CHEBI:47942"/>
    </cofactor>
</comment>
<evidence type="ECO:0000256" key="3">
    <source>
        <dbReference type="ARBA" id="ARBA00022553"/>
    </source>
</evidence>
<organism evidence="4 5">
    <name type="scientific">Capsulimonas corticalis</name>
    <dbReference type="NCBI Taxonomy" id="2219043"/>
    <lineage>
        <taxon>Bacteria</taxon>
        <taxon>Bacillati</taxon>
        <taxon>Armatimonadota</taxon>
        <taxon>Armatimonadia</taxon>
        <taxon>Capsulimonadales</taxon>
        <taxon>Capsulimonadaceae</taxon>
        <taxon>Capsulimonas</taxon>
    </lineage>
</organism>
<dbReference type="OrthoDB" id="9803968at2"/>
<dbReference type="FunFam" id="3.30.559.10:FF:000012">
    <property type="entry name" value="Non-ribosomal peptide synthetase"/>
    <property type="match status" value="1"/>
</dbReference>
<dbReference type="GO" id="GO:0044550">
    <property type="term" value="P:secondary metabolite biosynthetic process"/>
    <property type="evidence" value="ECO:0007669"/>
    <property type="project" value="TreeGrafter"/>
</dbReference>
<dbReference type="InterPro" id="IPR000873">
    <property type="entry name" value="AMP-dep_synth/lig_dom"/>
</dbReference>
<dbReference type="AlphaFoldDB" id="A0A402CVL4"/>
<keyword evidence="2" id="KW-0596">Phosphopantetheine</keyword>
<protein>
    <submittedName>
        <fullName evidence="4">Uncharacterized protein</fullName>
    </submittedName>
</protein>
<proteinExistence type="predicted"/>
<dbReference type="InterPro" id="IPR020806">
    <property type="entry name" value="PKS_PP-bd"/>
</dbReference>
<dbReference type="PANTHER" id="PTHR45527:SF1">
    <property type="entry name" value="FATTY ACID SYNTHASE"/>
    <property type="match status" value="1"/>
</dbReference>
<dbReference type="SUPFAM" id="SSF47336">
    <property type="entry name" value="ACP-like"/>
    <property type="match status" value="1"/>
</dbReference>
<dbReference type="GO" id="GO:0003824">
    <property type="term" value="F:catalytic activity"/>
    <property type="evidence" value="ECO:0007669"/>
    <property type="project" value="InterPro"/>
</dbReference>
<dbReference type="Pfam" id="PF00550">
    <property type="entry name" value="PP-binding"/>
    <property type="match status" value="1"/>
</dbReference>
<dbReference type="InterPro" id="IPR001242">
    <property type="entry name" value="Condensation_dom"/>
</dbReference>
<dbReference type="SMART" id="SM00823">
    <property type="entry name" value="PKS_PP"/>
    <property type="match status" value="1"/>
</dbReference>
<dbReference type="Pfam" id="PF13193">
    <property type="entry name" value="AMP-binding_C"/>
    <property type="match status" value="1"/>
</dbReference>
<dbReference type="PANTHER" id="PTHR45527">
    <property type="entry name" value="NONRIBOSOMAL PEPTIDE SYNTHETASE"/>
    <property type="match status" value="1"/>
</dbReference>
<evidence type="ECO:0000313" key="4">
    <source>
        <dbReference type="EMBL" id="BDI30445.1"/>
    </source>
</evidence>
<dbReference type="Proteomes" id="UP000287394">
    <property type="component" value="Chromosome"/>
</dbReference>
<dbReference type="InterPro" id="IPR023213">
    <property type="entry name" value="CAT-like_dom_sf"/>
</dbReference>
<dbReference type="InterPro" id="IPR025110">
    <property type="entry name" value="AMP-bd_C"/>
</dbReference>
<dbReference type="EMBL" id="AP025739">
    <property type="protein sequence ID" value="BDI30445.1"/>
    <property type="molecule type" value="Genomic_DNA"/>
</dbReference>
<dbReference type="Gene3D" id="3.30.559.30">
    <property type="entry name" value="Nonribosomal peptide synthetase, condensation domain"/>
    <property type="match status" value="1"/>
</dbReference>
<sequence>MSIPGLIADHAHDRLDAPALMAPGFQTLTYGRLLSRIDNSVRCLNALGLGRDDRIAIVLSSNVDMAYAFLTVSSAAVCAPLSSSLRAQEYEALFRLMKVKALLTDAALESEAIDAARALNLPLLNILPSAGEIGGVFERSKSDFSIGPPARAGLAQPDDIALILHTSGTTGRPKLVPLTHRNLRQSANDIGEALGLTPSDRCLNVMPVYYIHGLSTIFASLAAGGSVVCAPQFDPTQFFDLMSQYRPTWYSAAPTVHQMILDQADRLPTGAIPRTLRFIRSASSAMPQQMLARIEQTFGAPHIEAYGMTETSPQIASNRLPESQRRAGSVGRAAGPRIAIVDDAGAMAAAFTVGEVVARGANVTQGYLDDPAANKAVFRDGWFRTGDQGYIDQDGFLFLTGRLKEIINRGGEKISPHEIDEVLLRHPAVSQAVAFPIPSARLGEDLAAAVVLRAGTEATSSEIRRFAAARVADYKTPSQILIVDALPTGANGKLQRRTMAAQLGMLFTEEAAPSPQERIAPRTETEAFIRDIWREVLRIEEIGAEDTFSALGGNSLFATLALTRIQNATGVRLSLFDFLETPTVAGLAARMETNHQSLSSVLPPITPRSPGSATPLSSSQQGLWFLDQLYPHSAAYNMHRALRLRGALDIDALDQSIHEIMRRHEALRTVFPADEAGNLEAVIAPLSPAALEHIDLQRLPAGAREAALRKVTALKARARFDLAHGPLLRAKLIQIDSQDFVLLLVTHHIVADGWSFNILLEELAAIYHSIVTGAPHSLPPLTCQFADFALWQQERLQGEHKASLLKYWTERLEGIPSQLALPFDHPRPARPTHQGAKHYFTASQISIEALSELGAQENITSFMFLLAAFCVLLARYSGQKDVVVGSPFANRLTLESESLVGFLNNTLILRVEQEETLSFRRLLGHVRKTVIDASTHQELPFETLVRALQPNRDSQRMALFQVNFRFRNLQAALTGFAGLTAEPMDVDNGAAKFDLACEMTTDERGLSGYIEYSTDLFEPATAQRIASDYQELLALVIANPDITLRELHEAPNAAPENPRR</sequence>
<keyword evidence="3" id="KW-0597">Phosphoprotein</keyword>